<protein>
    <recommendedName>
        <fullName evidence="3">Reverse transcriptase domain-containing protein</fullName>
    </recommendedName>
</protein>
<dbReference type="AlphaFoldDB" id="A0A2Z6LQF8"/>
<gene>
    <name evidence="1" type="ORF">TSUD_286840</name>
</gene>
<evidence type="ECO:0000313" key="1">
    <source>
        <dbReference type="EMBL" id="GAU21274.1"/>
    </source>
</evidence>
<dbReference type="Proteomes" id="UP000242715">
    <property type="component" value="Unassembled WGS sequence"/>
</dbReference>
<evidence type="ECO:0000313" key="2">
    <source>
        <dbReference type="Proteomes" id="UP000242715"/>
    </source>
</evidence>
<accession>A0A2Z6LQF8</accession>
<dbReference type="EMBL" id="DF973226">
    <property type="protein sequence ID" value="GAU21274.1"/>
    <property type="molecule type" value="Genomic_DNA"/>
</dbReference>
<dbReference type="OrthoDB" id="1431238at2759"/>
<evidence type="ECO:0008006" key="3">
    <source>
        <dbReference type="Google" id="ProtNLM"/>
    </source>
</evidence>
<organism evidence="1 2">
    <name type="scientific">Trifolium subterraneum</name>
    <name type="common">Subterranean clover</name>
    <dbReference type="NCBI Taxonomy" id="3900"/>
    <lineage>
        <taxon>Eukaryota</taxon>
        <taxon>Viridiplantae</taxon>
        <taxon>Streptophyta</taxon>
        <taxon>Embryophyta</taxon>
        <taxon>Tracheophyta</taxon>
        <taxon>Spermatophyta</taxon>
        <taxon>Magnoliopsida</taxon>
        <taxon>eudicotyledons</taxon>
        <taxon>Gunneridae</taxon>
        <taxon>Pentapetalae</taxon>
        <taxon>rosids</taxon>
        <taxon>fabids</taxon>
        <taxon>Fabales</taxon>
        <taxon>Fabaceae</taxon>
        <taxon>Papilionoideae</taxon>
        <taxon>50 kb inversion clade</taxon>
        <taxon>NPAAA clade</taxon>
        <taxon>Hologalegina</taxon>
        <taxon>IRL clade</taxon>
        <taxon>Trifolieae</taxon>
        <taxon>Trifolium</taxon>
    </lineage>
</organism>
<sequence>MKRLKADLKTWNREVFGIMDLNIGNTAKDLNEVEELIAKGDNHPLFANSKELSKKFWEQLHCKESIRKKKSRSKWIQEGDSNTSFFHAAIKGRRRSNRIVKLKKGNVWLQGVDEIKQEAKEHVSQQFSEEWPSRPCLQGIDFNMLSVDDNAYLLEAFSEEEVRETIWSCDGNKSSGPDGFNINFLTESFLTLIPKKDHPQGSI</sequence>
<proteinExistence type="predicted"/>
<reference evidence="2" key="1">
    <citation type="journal article" date="2017" name="Front. Plant Sci.">
        <title>Climate Clever Clovers: New Paradigm to Reduce the Environmental Footprint of Ruminants by Breeding Low Methanogenic Forages Utilizing Haplotype Variation.</title>
        <authorList>
            <person name="Kaur P."/>
            <person name="Appels R."/>
            <person name="Bayer P.E."/>
            <person name="Keeble-Gagnere G."/>
            <person name="Wang J."/>
            <person name="Hirakawa H."/>
            <person name="Shirasawa K."/>
            <person name="Vercoe P."/>
            <person name="Stefanova K."/>
            <person name="Durmic Z."/>
            <person name="Nichols P."/>
            <person name="Revell C."/>
            <person name="Isobe S.N."/>
            <person name="Edwards D."/>
            <person name="Erskine W."/>
        </authorList>
    </citation>
    <scope>NUCLEOTIDE SEQUENCE [LARGE SCALE GENOMIC DNA]</scope>
    <source>
        <strain evidence="2">cv. Daliak</strain>
    </source>
</reference>
<name>A0A2Z6LQF8_TRISU</name>
<keyword evidence="2" id="KW-1185">Reference proteome</keyword>